<organism evidence="1 2">
    <name type="scientific">Chlorobium limicola</name>
    <dbReference type="NCBI Taxonomy" id="1092"/>
    <lineage>
        <taxon>Bacteria</taxon>
        <taxon>Pseudomonadati</taxon>
        <taxon>Chlorobiota</taxon>
        <taxon>Chlorobiia</taxon>
        <taxon>Chlorobiales</taxon>
        <taxon>Chlorobiaceae</taxon>
        <taxon>Chlorobium/Pelodictyon group</taxon>
        <taxon>Chlorobium</taxon>
    </lineage>
</organism>
<sequence>MADSTRSAIIEAGMRSADAVMTDEDRIWSKYSNDKIDIGERLAKVIRTLSVANSLTRPLRALSIGSGIEPQFPILESAFRGGLYLLDIDQAATDTLRERVLRQRIGHVTVINGDYRDLFSDRIHVEDFYTGILKQRKIDLITLHHSLYYCAEESWLMLFENICRGLLGPRGALHAVLMAASSGNSMTSTWLYNHFAGKYFGVRNDQSLVTLKKQLETSSLFENTRILLDTSQVKFFVDDFVKFMKVIWMILLYPDVHVYTDIQKEEIVSFVHDTFWSRKQPLLQEQYHLVVYRGIEFKGLI</sequence>
<proteinExistence type="predicted"/>
<accession>A0A101JSY6</accession>
<reference evidence="1 2" key="1">
    <citation type="submission" date="2015-10" db="EMBL/GenBank/DDBJ databases">
        <title>Draft Genome Sequence of Chlorobium limicola strain Frasassi Growing under Artificial Lighting in the Frasassi Cave System.</title>
        <authorList>
            <person name="Mansor M."/>
            <person name="Macalady J."/>
        </authorList>
    </citation>
    <scope>NUCLEOTIDE SEQUENCE [LARGE SCALE GENOMIC DNA]</scope>
    <source>
        <strain evidence="1 2">Frasassi</strain>
    </source>
</reference>
<keyword evidence="2" id="KW-1185">Reference proteome</keyword>
<protein>
    <recommendedName>
        <fullName evidence="3">Class I SAM-dependent methyltransferase</fullName>
    </recommendedName>
</protein>
<dbReference type="Gene3D" id="3.40.50.150">
    <property type="entry name" value="Vaccinia Virus protein VP39"/>
    <property type="match status" value="1"/>
</dbReference>
<evidence type="ECO:0008006" key="3">
    <source>
        <dbReference type="Google" id="ProtNLM"/>
    </source>
</evidence>
<dbReference type="OrthoDB" id="597524at2"/>
<evidence type="ECO:0000313" key="1">
    <source>
        <dbReference type="EMBL" id="KUL32446.1"/>
    </source>
</evidence>
<evidence type="ECO:0000313" key="2">
    <source>
        <dbReference type="Proteomes" id="UP000053937"/>
    </source>
</evidence>
<gene>
    <name evidence="1" type="ORF">ASB62_01815</name>
</gene>
<name>A0A101JSY6_CHLLI</name>
<comment type="caution">
    <text evidence="1">The sequence shown here is derived from an EMBL/GenBank/DDBJ whole genome shotgun (WGS) entry which is preliminary data.</text>
</comment>
<dbReference type="EMBL" id="LMBR01000025">
    <property type="protein sequence ID" value="KUL32446.1"/>
    <property type="molecule type" value="Genomic_DNA"/>
</dbReference>
<dbReference type="SUPFAM" id="SSF53335">
    <property type="entry name" value="S-adenosyl-L-methionine-dependent methyltransferases"/>
    <property type="match status" value="1"/>
</dbReference>
<dbReference type="CDD" id="cd02440">
    <property type="entry name" value="AdoMet_MTases"/>
    <property type="match status" value="1"/>
</dbReference>
<dbReference type="Proteomes" id="UP000053937">
    <property type="component" value="Unassembled WGS sequence"/>
</dbReference>
<dbReference type="InterPro" id="IPR029063">
    <property type="entry name" value="SAM-dependent_MTases_sf"/>
</dbReference>
<dbReference type="AlphaFoldDB" id="A0A101JSY6"/>